<gene>
    <name evidence="1" type="ORF">HJC23_005448</name>
</gene>
<dbReference type="EMBL" id="JABMIG020000287">
    <property type="protein sequence ID" value="KAL3782400.1"/>
    <property type="molecule type" value="Genomic_DNA"/>
</dbReference>
<sequence length="351" mass="39693">MQEPQHEMELHQFDQCAQTLEADGYALLSLPQHGEVVASLSQAFATARWALDVVSKSRDSSDPSETTGCKVVPLIDPESDSASWTGYHCAASTNGRYNEFREGFVFSNGEMFDIQMRNHKADLDCISAETQRSFGNEMNEMFHIMHDVIADGILRAIERRLQLPHLYFKTALGPTDNSSQWHMKRYVVDSSSLERQRQGSNETLTLLPVHTDPSLISVVVVDQRGVNTGGMGLEVFHSKTCTWEEISHHGHAIAIIFVGSVLSHLTPGQSFPAAKHRVVRWWSDETLSCKCQRVVATLFVRPHGDARMKPLASPLLQCEDDQAKNYMTFRQWNSRVARNYMKKKRAKTWVL</sequence>
<dbReference type="Proteomes" id="UP001516023">
    <property type="component" value="Unassembled WGS sequence"/>
</dbReference>
<evidence type="ECO:0000313" key="1">
    <source>
        <dbReference type="EMBL" id="KAL3782400.1"/>
    </source>
</evidence>
<dbReference type="AlphaFoldDB" id="A0ABD3P790"/>
<reference evidence="1 2" key="1">
    <citation type="journal article" date="2020" name="G3 (Bethesda)">
        <title>Improved Reference Genome for Cyclotella cryptica CCMP332, a Model for Cell Wall Morphogenesis, Salinity Adaptation, and Lipid Production in Diatoms (Bacillariophyta).</title>
        <authorList>
            <person name="Roberts W.R."/>
            <person name="Downey K.M."/>
            <person name="Ruck E.C."/>
            <person name="Traller J.C."/>
            <person name="Alverson A.J."/>
        </authorList>
    </citation>
    <scope>NUCLEOTIDE SEQUENCE [LARGE SCALE GENOMIC DNA]</scope>
    <source>
        <strain evidence="1 2">CCMP332</strain>
    </source>
</reference>
<accession>A0ABD3P790</accession>
<organism evidence="1 2">
    <name type="scientific">Cyclotella cryptica</name>
    <dbReference type="NCBI Taxonomy" id="29204"/>
    <lineage>
        <taxon>Eukaryota</taxon>
        <taxon>Sar</taxon>
        <taxon>Stramenopiles</taxon>
        <taxon>Ochrophyta</taxon>
        <taxon>Bacillariophyta</taxon>
        <taxon>Coscinodiscophyceae</taxon>
        <taxon>Thalassiosirophycidae</taxon>
        <taxon>Stephanodiscales</taxon>
        <taxon>Stephanodiscaceae</taxon>
        <taxon>Cyclotella</taxon>
    </lineage>
</organism>
<dbReference type="InterPro" id="IPR027443">
    <property type="entry name" value="IPNS-like_sf"/>
</dbReference>
<comment type="caution">
    <text evidence="1">The sequence shown here is derived from an EMBL/GenBank/DDBJ whole genome shotgun (WGS) entry which is preliminary data.</text>
</comment>
<protein>
    <recommendedName>
        <fullName evidence="3">Fe2OG dioxygenase domain-containing protein</fullName>
    </recommendedName>
</protein>
<dbReference type="SUPFAM" id="SSF51197">
    <property type="entry name" value="Clavaminate synthase-like"/>
    <property type="match status" value="1"/>
</dbReference>
<proteinExistence type="predicted"/>
<dbReference type="Gene3D" id="2.60.120.330">
    <property type="entry name" value="B-lactam Antibiotic, Isopenicillin N Synthase, Chain"/>
    <property type="match status" value="1"/>
</dbReference>
<keyword evidence="2" id="KW-1185">Reference proteome</keyword>
<evidence type="ECO:0008006" key="3">
    <source>
        <dbReference type="Google" id="ProtNLM"/>
    </source>
</evidence>
<name>A0ABD3P790_9STRA</name>
<evidence type="ECO:0000313" key="2">
    <source>
        <dbReference type="Proteomes" id="UP001516023"/>
    </source>
</evidence>